<dbReference type="InterPro" id="IPR013783">
    <property type="entry name" value="Ig-like_fold"/>
</dbReference>
<evidence type="ECO:0000313" key="3">
    <source>
        <dbReference type="EMBL" id="EHQ29191.1"/>
    </source>
</evidence>
<dbReference type="PANTHER" id="PTHR43118">
    <property type="entry name" value="RHAMNOGALACTURONAN LYASE (EUROFUNG)"/>
    <property type="match status" value="1"/>
</dbReference>
<dbReference type="STRING" id="714943.Mucpa_5116"/>
<accession>H1Y0W6</accession>
<dbReference type="PANTHER" id="PTHR43118:SF1">
    <property type="entry name" value="RHAMNOGALACTURONAN LYASE (EUROFUNG)"/>
    <property type="match status" value="1"/>
</dbReference>
<dbReference type="SUPFAM" id="SSF69318">
    <property type="entry name" value="Integrin alpha N-terminal domain"/>
    <property type="match status" value="1"/>
</dbReference>
<gene>
    <name evidence="3" type="ORF">Mucpa_5116</name>
</gene>
<organism evidence="3 4">
    <name type="scientific">Mucilaginibacter paludis DSM 18603</name>
    <dbReference type="NCBI Taxonomy" id="714943"/>
    <lineage>
        <taxon>Bacteria</taxon>
        <taxon>Pseudomonadati</taxon>
        <taxon>Bacteroidota</taxon>
        <taxon>Sphingobacteriia</taxon>
        <taxon>Sphingobacteriales</taxon>
        <taxon>Sphingobacteriaceae</taxon>
        <taxon>Mucilaginibacter</taxon>
    </lineage>
</organism>
<keyword evidence="4" id="KW-1185">Reference proteome</keyword>
<dbReference type="InterPro" id="IPR041624">
    <property type="entry name" value="RGI_lyase"/>
</dbReference>
<evidence type="ECO:0000313" key="4">
    <source>
        <dbReference type="Proteomes" id="UP000002774"/>
    </source>
</evidence>
<dbReference type="eggNOG" id="COG3401">
    <property type="taxonomic scope" value="Bacteria"/>
</dbReference>
<dbReference type="EMBL" id="CM001403">
    <property type="protein sequence ID" value="EHQ29191.1"/>
    <property type="molecule type" value="Genomic_DNA"/>
</dbReference>
<dbReference type="Gene3D" id="2.60.40.10">
    <property type="entry name" value="Immunoglobulins"/>
    <property type="match status" value="1"/>
</dbReference>
<dbReference type="InterPro" id="IPR034641">
    <property type="entry name" value="RGL11"/>
</dbReference>
<sequence length="778" mass="85442">MINIAKYKSMNKKQRRLTEQFNAGLQRFSRGETHPCSRTSKPAPSQEGIKIKTFIIKAICKTSGGQSDSPLERGGGVCSMRAIGKRSLCSYLLLPFQPQSKPASSIEGSRTNTFIYNIICKASSGPRDSPLERGGGVCSIRAIGKCNLCSYKNLYIKFSLITALLLGSNLTYAQRQMENLGRGVIAMRKTTDSVFVSWRMLGTDPENIAFNLYRQTGSNSPVKLNAIPLTKGTNYTDVNPDFTQPNAYFVKPVLNNKELEASKPWVLAANADVRQYLNIHLQTPAGYTPNDVSPGDLDGDGEYELVVHMAGRGRDNSQAGLTDPPILQAYKLDGTLLWTIRLGKNIREGAHYTQFMVYDLDGDGHAEIACKTADGTIDGTGKVIGDSTKDYVNRQQTTADGRSNPQYGRINTGPEYFTIFDGQTGAALATTNYLPGRGDLGGWDGVGGNGGHDSYGNRSDRFLACIAYLDGIHPSVVMTRGYYGRSVLAAWDFRDHKKLTSRWIFDSKDAKNPFSGMGYHGLSVTDVDGDDKDEIIFGSMVVNSDGTGRFSTGLRHGDAIHVGYLDPENPDKLVFGVHEMAGGTKGWGTAVYDAKTGEIIYKSDKDIDVGRGVAENIVPGLKGAQMWWNTDPNLHDIKGKIIGPRPRQVNFLSWWDGGLTRQLLDGNQITKYGQGVIFVAQGCVSDNGTKSDPALSADILGDWREELVERTPDNQNLRVYTTTIPTDYRIYTLMHDPQYRLSVAWQNVGYNQPPHTGFYLGYGMSAPPKPNIVLVNKK</sequence>
<feature type="domain" description="Rhamnogalacturonan lyase family 11 C-terminal" evidence="2">
    <location>
        <begin position="286"/>
        <end position="770"/>
    </location>
</feature>
<dbReference type="AlphaFoldDB" id="H1Y0W6"/>
<proteinExistence type="predicted"/>
<dbReference type="Proteomes" id="UP000002774">
    <property type="component" value="Chromosome"/>
</dbReference>
<dbReference type="Pfam" id="PF18370">
    <property type="entry name" value="RGI_lyase"/>
    <property type="match status" value="1"/>
</dbReference>
<protein>
    <submittedName>
        <fullName evidence="3">FG-GAP repeat protein</fullName>
    </submittedName>
</protein>
<reference evidence="3" key="1">
    <citation type="submission" date="2011-09" db="EMBL/GenBank/DDBJ databases">
        <title>The permanent draft genome of Mucilaginibacter paludis DSM 18603.</title>
        <authorList>
            <consortium name="US DOE Joint Genome Institute (JGI-PGF)"/>
            <person name="Lucas S."/>
            <person name="Han J."/>
            <person name="Lapidus A."/>
            <person name="Bruce D."/>
            <person name="Goodwin L."/>
            <person name="Pitluck S."/>
            <person name="Peters L."/>
            <person name="Kyrpides N."/>
            <person name="Mavromatis K."/>
            <person name="Ivanova N."/>
            <person name="Mikhailova N."/>
            <person name="Held B."/>
            <person name="Detter J.C."/>
            <person name="Tapia R."/>
            <person name="Han C."/>
            <person name="Land M."/>
            <person name="Hauser L."/>
            <person name="Markowitz V."/>
            <person name="Cheng J.-F."/>
            <person name="Hugenholtz P."/>
            <person name="Woyke T."/>
            <person name="Wu D."/>
            <person name="Tindall B."/>
            <person name="Brambilla E."/>
            <person name="Klenk H.-P."/>
            <person name="Eisen J.A."/>
        </authorList>
    </citation>
    <scope>NUCLEOTIDE SEQUENCE [LARGE SCALE GENOMIC DNA]</scope>
    <source>
        <strain evidence="3">DSM 18603</strain>
    </source>
</reference>
<feature type="domain" description="Rhamnogalacturonan I lyase beta-sheet" evidence="1">
    <location>
        <begin position="175"/>
        <end position="263"/>
    </location>
</feature>
<name>H1Y0W6_9SPHI</name>
<evidence type="ECO:0000259" key="2">
    <source>
        <dbReference type="Pfam" id="PF21348"/>
    </source>
</evidence>
<dbReference type="InterPro" id="IPR049366">
    <property type="entry name" value="RGL11_C"/>
</dbReference>
<dbReference type="CDD" id="cd10318">
    <property type="entry name" value="RGL11"/>
    <property type="match status" value="1"/>
</dbReference>
<dbReference type="InterPro" id="IPR028994">
    <property type="entry name" value="Integrin_alpha_N"/>
</dbReference>
<dbReference type="Pfam" id="PF21348">
    <property type="entry name" value="RGL11_C"/>
    <property type="match status" value="1"/>
</dbReference>
<evidence type="ECO:0000259" key="1">
    <source>
        <dbReference type="Pfam" id="PF18370"/>
    </source>
</evidence>
<dbReference type="HOGENOM" id="CLU_002616_2_0_10"/>